<dbReference type="Gene3D" id="1.10.3720.10">
    <property type="entry name" value="MetI-like"/>
    <property type="match status" value="1"/>
</dbReference>
<protein>
    <submittedName>
        <fullName evidence="10">Ectoine/hydroxyectoine ABC transporter permease subunit EhuD</fullName>
    </submittedName>
</protein>
<keyword evidence="3" id="KW-1003">Cell membrane</keyword>
<comment type="caution">
    <text evidence="10">The sequence shown here is derived from an EMBL/GenBank/DDBJ whole genome shotgun (WGS) entry which is preliminary data.</text>
</comment>
<sequence length="215" mass="23124">MDTILRELAAGIPQTIEITLASFAIAAVLGLPLAILRRSPFWLVRMPAVVIVEVLRAVPPIVWLFLIYYSLFSSDQVRLTTFQAAVVGLGLIYAAHLSEVYRAGLNAVPVGQWEATRALALPRLQTYGRVILPQALVVVVPPMATFAIALLKDSAIASVIGANDITFHAVQLTQQDLNGLANFTVAGLLYILLGVPFALLARGSDRVLSRRLAGA</sequence>
<evidence type="ECO:0000256" key="5">
    <source>
        <dbReference type="ARBA" id="ARBA00022970"/>
    </source>
</evidence>
<proteinExistence type="inferred from homology"/>
<evidence type="ECO:0000313" key="10">
    <source>
        <dbReference type="EMBL" id="GAA1508420.1"/>
    </source>
</evidence>
<keyword evidence="7 8" id="KW-0472">Membrane</keyword>
<feature type="transmembrane region" description="Helical" evidence="8">
    <location>
        <begin position="18"/>
        <end position="36"/>
    </location>
</feature>
<organism evidence="10 11">
    <name type="scientific">Nocardioides humi</name>
    <dbReference type="NCBI Taxonomy" id="449461"/>
    <lineage>
        <taxon>Bacteria</taxon>
        <taxon>Bacillati</taxon>
        <taxon>Actinomycetota</taxon>
        <taxon>Actinomycetes</taxon>
        <taxon>Propionibacteriales</taxon>
        <taxon>Nocardioidaceae</taxon>
        <taxon>Nocardioides</taxon>
    </lineage>
</organism>
<dbReference type="InterPro" id="IPR035906">
    <property type="entry name" value="MetI-like_sf"/>
</dbReference>
<feature type="transmembrane region" description="Helical" evidence="8">
    <location>
        <begin position="48"/>
        <end position="71"/>
    </location>
</feature>
<gene>
    <name evidence="10" type="primary">ehuD</name>
    <name evidence="10" type="ORF">GCM10009788_10820</name>
</gene>
<keyword evidence="2 8" id="KW-0813">Transport</keyword>
<keyword evidence="4 8" id="KW-0812">Transmembrane</keyword>
<dbReference type="RefSeq" id="WP_141004879.1">
    <property type="nucleotide sequence ID" value="NZ_BAAAOR010000007.1"/>
</dbReference>
<comment type="similarity">
    <text evidence="8">Belongs to the binding-protein-dependent transport system permease family.</text>
</comment>
<keyword evidence="5" id="KW-0029">Amino-acid transport</keyword>
<dbReference type="Proteomes" id="UP001500842">
    <property type="component" value="Unassembled WGS sequence"/>
</dbReference>
<evidence type="ECO:0000256" key="7">
    <source>
        <dbReference type="ARBA" id="ARBA00023136"/>
    </source>
</evidence>
<evidence type="ECO:0000256" key="6">
    <source>
        <dbReference type="ARBA" id="ARBA00022989"/>
    </source>
</evidence>
<evidence type="ECO:0000256" key="1">
    <source>
        <dbReference type="ARBA" id="ARBA00004651"/>
    </source>
</evidence>
<evidence type="ECO:0000259" key="9">
    <source>
        <dbReference type="PROSITE" id="PS50928"/>
    </source>
</evidence>
<dbReference type="PANTHER" id="PTHR30614:SF0">
    <property type="entry name" value="L-CYSTINE TRANSPORT SYSTEM PERMEASE PROTEIN TCYL"/>
    <property type="match status" value="1"/>
</dbReference>
<feature type="domain" description="ABC transmembrane type-1" evidence="9">
    <location>
        <begin position="12"/>
        <end position="201"/>
    </location>
</feature>
<evidence type="ECO:0000313" key="11">
    <source>
        <dbReference type="Proteomes" id="UP001500842"/>
    </source>
</evidence>
<dbReference type="InterPro" id="IPR010065">
    <property type="entry name" value="AA_ABC_transptr_permease_3TM"/>
</dbReference>
<evidence type="ECO:0000256" key="8">
    <source>
        <dbReference type="RuleBase" id="RU363032"/>
    </source>
</evidence>
<evidence type="ECO:0000256" key="4">
    <source>
        <dbReference type="ARBA" id="ARBA00022692"/>
    </source>
</evidence>
<dbReference type="InterPro" id="IPR000515">
    <property type="entry name" value="MetI-like"/>
</dbReference>
<feature type="transmembrane region" description="Helical" evidence="8">
    <location>
        <begin position="130"/>
        <end position="151"/>
    </location>
</feature>
<dbReference type="PANTHER" id="PTHR30614">
    <property type="entry name" value="MEMBRANE COMPONENT OF AMINO ACID ABC TRANSPORTER"/>
    <property type="match status" value="1"/>
</dbReference>
<name>A0ABN2A0F3_9ACTN</name>
<dbReference type="CDD" id="cd06261">
    <property type="entry name" value="TM_PBP2"/>
    <property type="match status" value="1"/>
</dbReference>
<dbReference type="Pfam" id="PF00528">
    <property type="entry name" value="BPD_transp_1"/>
    <property type="match status" value="1"/>
</dbReference>
<dbReference type="InterPro" id="IPR043429">
    <property type="entry name" value="ArtM/GltK/GlnP/TcyL/YhdX-like"/>
</dbReference>
<reference evidence="10 11" key="1">
    <citation type="journal article" date="2019" name="Int. J. Syst. Evol. Microbiol.">
        <title>The Global Catalogue of Microorganisms (GCM) 10K type strain sequencing project: providing services to taxonomists for standard genome sequencing and annotation.</title>
        <authorList>
            <consortium name="The Broad Institute Genomics Platform"/>
            <consortium name="The Broad Institute Genome Sequencing Center for Infectious Disease"/>
            <person name="Wu L."/>
            <person name="Ma J."/>
        </authorList>
    </citation>
    <scope>NUCLEOTIDE SEQUENCE [LARGE SCALE GENOMIC DNA]</scope>
    <source>
        <strain evidence="10 11">JCM 14942</strain>
    </source>
</reference>
<feature type="transmembrane region" description="Helical" evidence="8">
    <location>
        <begin position="180"/>
        <end position="201"/>
    </location>
</feature>
<keyword evidence="6 8" id="KW-1133">Transmembrane helix</keyword>
<dbReference type="PROSITE" id="PS50928">
    <property type="entry name" value="ABC_TM1"/>
    <property type="match status" value="1"/>
</dbReference>
<dbReference type="EMBL" id="BAAAOR010000007">
    <property type="protein sequence ID" value="GAA1508420.1"/>
    <property type="molecule type" value="Genomic_DNA"/>
</dbReference>
<comment type="subcellular location">
    <subcellularLocation>
        <location evidence="1 8">Cell membrane</location>
        <topology evidence="1 8">Multi-pass membrane protein</topology>
    </subcellularLocation>
</comment>
<evidence type="ECO:0000256" key="3">
    <source>
        <dbReference type="ARBA" id="ARBA00022475"/>
    </source>
</evidence>
<dbReference type="SUPFAM" id="SSF161098">
    <property type="entry name" value="MetI-like"/>
    <property type="match status" value="1"/>
</dbReference>
<accession>A0ABN2A0F3</accession>
<dbReference type="NCBIfam" id="TIGR01726">
    <property type="entry name" value="HEQRo_perm_3TM"/>
    <property type="match status" value="1"/>
</dbReference>
<feature type="transmembrane region" description="Helical" evidence="8">
    <location>
        <begin position="77"/>
        <end position="95"/>
    </location>
</feature>
<evidence type="ECO:0000256" key="2">
    <source>
        <dbReference type="ARBA" id="ARBA00022448"/>
    </source>
</evidence>
<keyword evidence="11" id="KW-1185">Reference proteome</keyword>